<dbReference type="PANTHER" id="PTHR30614:SF0">
    <property type="entry name" value="L-CYSTINE TRANSPORT SYSTEM PERMEASE PROTEIN TCYL"/>
    <property type="match status" value="1"/>
</dbReference>
<evidence type="ECO:0000256" key="3">
    <source>
        <dbReference type="ARBA" id="ARBA00022475"/>
    </source>
</evidence>
<keyword evidence="11" id="KW-1185">Reference proteome</keyword>
<dbReference type="AlphaFoldDB" id="A0A917Y1Q9"/>
<feature type="transmembrane region" description="Helical" evidence="8">
    <location>
        <begin position="23"/>
        <end position="49"/>
    </location>
</feature>
<accession>A0A917Y1Q9</accession>
<dbReference type="InterPro" id="IPR010065">
    <property type="entry name" value="AA_ABC_transptr_permease_3TM"/>
</dbReference>
<evidence type="ECO:0000256" key="1">
    <source>
        <dbReference type="ARBA" id="ARBA00004651"/>
    </source>
</evidence>
<dbReference type="InterPro" id="IPR000515">
    <property type="entry name" value="MetI-like"/>
</dbReference>
<evidence type="ECO:0000313" key="11">
    <source>
        <dbReference type="Proteomes" id="UP000600365"/>
    </source>
</evidence>
<evidence type="ECO:0000256" key="5">
    <source>
        <dbReference type="ARBA" id="ARBA00022970"/>
    </source>
</evidence>
<dbReference type="RefSeq" id="WP_189186761.1">
    <property type="nucleotide sequence ID" value="NZ_BMMM01000005.1"/>
</dbReference>
<dbReference type="GO" id="GO:0043190">
    <property type="term" value="C:ATP-binding cassette (ABC) transporter complex"/>
    <property type="evidence" value="ECO:0007669"/>
    <property type="project" value="InterPro"/>
</dbReference>
<dbReference type="Proteomes" id="UP000600365">
    <property type="component" value="Unassembled WGS sequence"/>
</dbReference>
<keyword evidence="7 8" id="KW-0472">Membrane</keyword>
<comment type="caution">
    <text evidence="10">The sequence shown here is derived from an EMBL/GenBank/DDBJ whole genome shotgun (WGS) entry which is preliminary data.</text>
</comment>
<evidence type="ECO:0000313" key="10">
    <source>
        <dbReference type="EMBL" id="GGN64114.1"/>
    </source>
</evidence>
<keyword evidence="5" id="KW-0029">Amino-acid transport</keyword>
<keyword evidence="6 8" id="KW-1133">Transmembrane helix</keyword>
<sequence>MTFDWSFFWQNLVSPDGAFLDGLWMTITISMVAMAAGLVLGTVVALLYRSRFTAVRTFAKFYIWLIRGTPLIVQLVIIYLGFAAAGIYKFQDTDVLGVAVKGAVQAAIVGLTIHESAYISEVIRAGIASVDRGQTEAAMALGMRPAGTMRWIVLPQALRTMVPPLGNIFNGLMKHTSLLSIIGVSEMFLVAQSISSTTFKTFEIFLVAALYYLLLTTVWTFVQAWIERRLDDQVGITQPAGRKKLNRPAPAEPVTVLKGVNDA</sequence>
<dbReference type="EMBL" id="BMMM01000005">
    <property type="protein sequence ID" value="GGN64114.1"/>
    <property type="molecule type" value="Genomic_DNA"/>
</dbReference>
<comment type="subcellular location">
    <subcellularLocation>
        <location evidence="1 8">Cell membrane</location>
        <topology evidence="1 8">Multi-pass membrane protein</topology>
    </subcellularLocation>
</comment>
<dbReference type="InterPro" id="IPR035906">
    <property type="entry name" value="MetI-like_sf"/>
</dbReference>
<protein>
    <submittedName>
        <fullName evidence="10">Polar amino acid ABC transporter permease</fullName>
    </submittedName>
</protein>
<organism evidence="10 11">
    <name type="scientific">Streptomyces albiflavescens</name>
    <dbReference type="NCBI Taxonomy" id="1623582"/>
    <lineage>
        <taxon>Bacteria</taxon>
        <taxon>Bacillati</taxon>
        <taxon>Actinomycetota</taxon>
        <taxon>Actinomycetes</taxon>
        <taxon>Kitasatosporales</taxon>
        <taxon>Streptomycetaceae</taxon>
        <taxon>Streptomyces</taxon>
    </lineage>
</organism>
<keyword evidence="3" id="KW-1003">Cell membrane</keyword>
<dbReference type="GO" id="GO:0006865">
    <property type="term" value="P:amino acid transport"/>
    <property type="evidence" value="ECO:0007669"/>
    <property type="project" value="UniProtKB-KW"/>
</dbReference>
<keyword evidence="2 8" id="KW-0813">Transport</keyword>
<dbReference type="PANTHER" id="PTHR30614">
    <property type="entry name" value="MEMBRANE COMPONENT OF AMINO ACID ABC TRANSPORTER"/>
    <property type="match status" value="1"/>
</dbReference>
<feature type="domain" description="ABC transmembrane type-1" evidence="9">
    <location>
        <begin position="23"/>
        <end position="223"/>
    </location>
</feature>
<evidence type="ECO:0000256" key="8">
    <source>
        <dbReference type="RuleBase" id="RU363032"/>
    </source>
</evidence>
<evidence type="ECO:0000256" key="2">
    <source>
        <dbReference type="ARBA" id="ARBA00022448"/>
    </source>
</evidence>
<keyword evidence="4 8" id="KW-0812">Transmembrane</keyword>
<dbReference type="GO" id="GO:0022857">
    <property type="term" value="F:transmembrane transporter activity"/>
    <property type="evidence" value="ECO:0007669"/>
    <property type="project" value="InterPro"/>
</dbReference>
<dbReference type="CDD" id="cd06261">
    <property type="entry name" value="TM_PBP2"/>
    <property type="match status" value="1"/>
</dbReference>
<gene>
    <name evidence="10" type="ORF">GCM10011579_033180</name>
</gene>
<comment type="similarity">
    <text evidence="8">Belongs to the binding-protein-dependent transport system permease family.</text>
</comment>
<dbReference type="InterPro" id="IPR043429">
    <property type="entry name" value="ArtM/GltK/GlnP/TcyL/YhdX-like"/>
</dbReference>
<evidence type="ECO:0000259" key="9">
    <source>
        <dbReference type="PROSITE" id="PS50928"/>
    </source>
</evidence>
<dbReference type="PROSITE" id="PS50928">
    <property type="entry name" value="ABC_TM1"/>
    <property type="match status" value="1"/>
</dbReference>
<dbReference type="Gene3D" id="1.10.3720.10">
    <property type="entry name" value="MetI-like"/>
    <property type="match status" value="1"/>
</dbReference>
<dbReference type="Pfam" id="PF00528">
    <property type="entry name" value="BPD_transp_1"/>
    <property type="match status" value="1"/>
</dbReference>
<evidence type="ECO:0000256" key="7">
    <source>
        <dbReference type="ARBA" id="ARBA00023136"/>
    </source>
</evidence>
<feature type="transmembrane region" description="Helical" evidence="8">
    <location>
        <begin position="202"/>
        <end position="222"/>
    </location>
</feature>
<feature type="transmembrane region" description="Helical" evidence="8">
    <location>
        <begin position="61"/>
        <end position="88"/>
    </location>
</feature>
<name>A0A917Y1Q9_9ACTN</name>
<evidence type="ECO:0000256" key="6">
    <source>
        <dbReference type="ARBA" id="ARBA00022989"/>
    </source>
</evidence>
<dbReference type="SUPFAM" id="SSF161098">
    <property type="entry name" value="MetI-like"/>
    <property type="match status" value="1"/>
</dbReference>
<dbReference type="FunFam" id="1.10.3720.10:FF:000006">
    <property type="entry name" value="Glutamate/aspartate ABC transporter, permease protein GltK"/>
    <property type="match status" value="1"/>
</dbReference>
<reference evidence="10 11" key="1">
    <citation type="journal article" date="2014" name="Int. J. Syst. Evol. Microbiol.">
        <title>Complete genome sequence of Corynebacterium casei LMG S-19264T (=DSM 44701T), isolated from a smear-ripened cheese.</title>
        <authorList>
            <consortium name="US DOE Joint Genome Institute (JGI-PGF)"/>
            <person name="Walter F."/>
            <person name="Albersmeier A."/>
            <person name="Kalinowski J."/>
            <person name="Ruckert C."/>
        </authorList>
    </citation>
    <scope>NUCLEOTIDE SEQUENCE [LARGE SCALE GENOMIC DNA]</scope>
    <source>
        <strain evidence="10 11">CGMCC 4.7111</strain>
    </source>
</reference>
<evidence type="ECO:0000256" key="4">
    <source>
        <dbReference type="ARBA" id="ARBA00022692"/>
    </source>
</evidence>
<dbReference type="NCBIfam" id="TIGR01726">
    <property type="entry name" value="HEQRo_perm_3TM"/>
    <property type="match status" value="1"/>
</dbReference>
<proteinExistence type="inferred from homology"/>